<organism evidence="2 3">
    <name type="scientific">Stigmatella ashevillensis</name>
    <dbReference type="NCBI Taxonomy" id="2995309"/>
    <lineage>
        <taxon>Bacteria</taxon>
        <taxon>Pseudomonadati</taxon>
        <taxon>Myxococcota</taxon>
        <taxon>Myxococcia</taxon>
        <taxon>Myxococcales</taxon>
        <taxon>Cystobacterineae</taxon>
        <taxon>Archangiaceae</taxon>
        <taxon>Stigmatella</taxon>
    </lineage>
</organism>
<dbReference type="RefSeq" id="WP_272143631.1">
    <property type="nucleotide sequence ID" value="NZ_JAQNDM010000002.1"/>
</dbReference>
<evidence type="ECO:0000313" key="2">
    <source>
        <dbReference type="EMBL" id="MDC0713385.1"/>
    </source>
</evidence>
<reference evidence="2 3" key="1">
    <citation type="submission" date="2022-11" db="EMBL/GenBank/DDBJ databases">
        <title>Minimal conservation of predation-associated metabolite biosynthetic gene clusters underscores biosynthetic potential of Myxococcota including descriptions for ten novel species: Archangium lansinium sp. nov., Myxococcus landrumus sp. nov., Nannocystis bai.</title>
        <authorList>
            <person name="Ahearne A."/>
            <person name="Stevens C."/>
            <person name="Dowd S."/>
        </authorList>
    </citation>
    <scope>NUCLEOTIDE SEQUENCE [LARGE SCALE GENOMIC DNA]</scope>
    <source>
        <strain evidence="2 3">NCWAL01</strain>
    </source>
</reference>
<feature type="chain" id="PRO_5046193050" description="Lipoprotein" evidence="1">
    <location>
        <begin position="26"/>
        <end position="264"/>
    </location>
</feature>
<dbReference type="PROSITE" id="PS51257">
    <property type="entry name" value="PROKAR_LIPOPROTEIN"/>
    <property type="match status" value="1"/>
</dbReference>
<protein>
    <recommendedName>
        <fullName evidence="4">Lipoprotein</fullName>
    </recommendedName>
</protein>
<keyword evidence="1" id="KW-0732">Signal</keyword>
<proteinExistence type="predicted"/>
<dbReference type="EMBL" id="JAQNDM010000002">
    <property type="protein sequence ID" value="MDC0713385.1"/>
    <property type="molecule type" value="Genomic_DNA"/>
</dbReference>
<evidence type="ECO:0000256" key="1">
    <source>
        <dbReference type="SAM" id="SignalP"/>
    </source>
</evidence>
<sequence length="264" mass="28275">MIRSCPLLLSSPLVGVSLLLSGGLAGCGGRTEATSVPLAEFASRTLAYTLVDTDLLETPDAAGSHRFTVTFSQADRGCTRLNEGVVATFNGQPMNLNLGGVPDTEGGRDSCEQTQAWFNFEPEVWAAEPIEDIRVFLEEPAGTDTVSLILRRAKTKRRFAYQGAGSGTTLRRGQTYSYRWEPEEEVPGPATVTLLREEGRAPATLEVTQEGGAVSFKIPSATPPAIHLLRLLAITPGEVAECEGVAKCEGSFLHSSDYEVNVAQ</sequence>
<dbReference type="Proteomes" id="UP001221838">
    <property type="component" value="Unassembled WGS sequence"/>
</dbReference>
<evidence type="ECO:0000313" key="3">
    <source>
        <dbReference type="Proteomes" id="UP001221838"/>
    </source>
</evidence>
<comment type="caution">
    <text evidence="2">The sequence shown here is derived from an EMBL/GenBank/DDBJ whole genome shotgun (WGS) entry which is preliminary data.</text>
</comment>
<accession>A0ABT5DI95</accession>
<gene>
    <name evidence="2" type="ORF">POL68_33285</name>
</gene>
<evidence type="ECO:0008006" key="4">
    <source>
        <dbReference type="Google" id="ProtNLM"/>
    </source>
</evidence>
<keyword evidence="3" id="KW-1185">Reference proteome</keyword>
<name>A0ABT5DI95_9BACT</name>
<feature type="signal peptide" evidence="1">
    <location>
        <begin position="1"/>
        <end position="25"/>
    </location>
</feature>